<feature type="region of interest" description="Disordered" evidence="1">
    <location>
        <begin position="17"/>
        <end position="58"/>
    </location>
</feature>
<organism evidence="2 3">
    <name type="scientific">Vogesella indigofera</name>
    <name type="common">Pseudomonas indigofera</name>
    <dbReference type="NCBI Taxonomy" id="45465"/>
    <lineage>
        <taxon>Bacteria</taxon>
        <taxon>Pseudomonadati</taxon>
        <taxon>Pseudomonadota</taxon>
        <taxon>Betaproteobacteria</taxon>
        <taxon>Neisseriales</taxon>
        <taxon>Chromobacteriaceae</taxon>
        <taxon>Vogesella</taxon>
    </lineage>
</organism>
<accession>A0A495BJV6</accession>
<dbReference type="RefSeq" id="WP_156168065.1">
    <property type="nucleotide sequence ID" value="NZ_JAQQKZ010000013.1"/>
</dbReference>
<evidence type="ECO:0000256" key="1">
    <source>
        <dbReference type="SAM" id="MobiDB-lite"/>
    </source>
</evidence>
<dbReference type="EMBL" id="RBID01000006">
    <property type="protein sequence ID" value="RKQ61957.1"/>
    <property type="molecule type" value="Genomic_DNA"/>
</dbReference>
<protein>
    <submittedName>
        <fullName evidence="2">Uncharacterized protein</fullName>
    </submittedName>
</protein>
<evidence type="ECO:0000313" key="3">
    <source>
        <dbReference type="Proteomes" id="UP000279384"/>
    </source>
</evidence>
<proteinExistence type="predicted"/>
<feature type="compositionally biased region" description="Polar residues" evidence="1">
    <location>
        <begin position="49"/>
        <end position="58"/>
    </location>
</feature>
<sequence length="58" mass="6425">MPINHFDMQRLAAVKLKDDIRKKGSPDRFGKDSNNGKSAGKGHPLLGQLLQQVKPQSK</sequence>
<dbReference type="AlphaFoldDB" id="A0A495BJV6"/>
<evidence type="ECO:0000313" key="2">
    <source>
        <dbReference type="EMBL" id="RKQ61957.1"/>
    </source>
</evidence>
<dbReference type="Proteomes" id="UP000279384">
    <property type="component" value="Unassembled WGS sequence"/>
</dbReference>
<name>A0A495BJV6_VOGIN</name>
<reference evidence="2 3" key="1">
    <citation type="submission" date="2018-10" db="EMBL/GenBank/DDBJ databases">
        <title>Genomic Encyclopedia of Type Strains, Phase IV (KMG-IV): sequencing the most valuable type-strain genomes for metagenomic binning, comparative biology and taxonomic classification.</title>
        <authorList>
            <person name="Goeker M."/>
        </authorList>
    </citation>
    <scope>NUCLEOTIDE SEQUENCE [LARGE SCALE GENOMIC DNA]</scope>
    <source>
        <strain evidence="2 3">DSM 3303</strain>
    </source>
</reference>
<feature type="compositionally biased region" description="Basic and acidic residues" evidence="1">
    <location>
        <begin position="17"/>
        <end position="31"/>
    </location>
</feature>
<gene>
    <name evidence="2" type="ORF">C8E02_0441</name>
</gene>
<comment type="caution">
    <text evidence="2">The sequence shown here is derived from an EMBL/GenBank/DDBJ whole genome shotgun (WGS) entry which is preliminary data.</text>
</comment>